<sequence length="141" mass="16257">MNVTTAFLHPKLPEEIYVKLPGSQIRRLLKSMYGLKPASHVWYLELDTVLRRLNFTSTLNDTCVYIRFQTGVLLLVGIYVGDILIFSNNDKSKSWLRVKLMKTFSMKDLGSLNPCPGIQVTRQDRSIILNQESYLRHALQI</sequence>
<keyword evidence="1" id="KW-0472">Membrane</keyword>
<comment type="caution">
    <text evidence="3">The sequence shown here is derived from an EMBL/GenBank/DDBJ whole genome shotgun (WGS) entry which is preliminary data.</text>
</comment>
<keyword evidence="1" id="KW-0812">Transmembrane</keyword>
<evidence type="ECO:0000256" key="1">
    <source>
        <dbReference type="SAM" id="Phobius"/>
    </source>
</evidence>
<dbReference type="Proteomes" id="UP000801492">
    <property type="component" value="Unassembled WGS sequence"/>
</dbReference>
<evidence type="ECO:0000313" key="3">
    <source>
        <dbReference type="EMBL" id="KAF2904061.1"/>
    </source>
</evidence>
<dbReference type="AlphaFoldDB" id="A0A8K0DH12"/>
<evidence type="ECO:0000259" key="2">
    <source>
        <dbReference type="Pfam" id="PF07727"/>
    </source>
</evidence>
<protein>
    <recommendedName>
        <fullName evidence="2">Reverse transcriptase Ty1/copia-type domain-containing protein</fullName>
    </recommendedName>
</protein>
<name>A0A8K0DH12_IGNLU</name>
<keyword evidence="1" id="KW-1133">Transmembrane helix</keyword>
<dbReference type="Pfam" id="PF07727">
    <property type="entry name" value="RVT_2"/>
    <property type="match status" value="1"/>
</dbReference>
<reference evidence="3" key="1">
    <citation type="submission" date="2019-08" db="EMBL/GenBank/DDBJ databases">
        <title>The genome of the North American firefly Photinus pyralis.</title>
        <authorList>
            <consortium name="Photinus pyralis genome working group"/>
            <person name="Fallon T.R."/>
            <person name="Sander Lower S.E."/>
            <person name="Weng J.-K."/>
        </authorList>
    </citation>
    <scope>NUCLEOTIDE SEQUENCE</scope>
    <source>
        <strain evidence="3">TRF0915ILg1</strain>
        <tissue evidence="3">Whole body</tissue>
    </source>
</reference>
<accession>A0A8K0DH12</accession>
<dbReference type="EMBL" id="VTPC01000872">
    <property type="protein sequence ID" value="KAF2904061.1"/>
    <property type="molecule type" value="Genomic_DNA"/>
</dbReference>
<gene>
    <name evidence="3" type="ORF">ILUMI_02119</name>
</gene>
<feature type="domain" description="Reverse transcriptase Ty1/copia-type" evidence="2">
    <location>
        <begin position="1"/>
        <end position="139"/>
    </location>
</feature>
<keyword evidence="4" id="KW-1185">Reference proteome</keyword>
<evidence type="ECO:0000313" key="4">
    <source>
        <dbReference type="Proteomes" id="UP000801492"/>
    </source>
</evidence>
<dbReference type="InterPro" id="IPR013103">
    <property type="entry name" value="RVT_2"/>
</dbReference>
<organism evidence="3 4">
    <name type="scientific">Ignelater luminosus</name>
    <name type="common">Cucubano</name>
    <name type="synonym">Pyrophorus luminosus</name>
    <dbReference type="NCBI Taxonomy" id="2038154"/>
    <lineage>
        <taxon>Eukaryota</taxon>
        <taxon>Metazoa</taxon>
        <taxon>Ecdysozoa</taxon>
        <taxon>Arthropoda</taxon>
        <taxon>Hexapoda</taxon>
        <taxon>Insecta</taxon>
        <taxon>Pterygota</taxon>
        <taxon>Neoptera</taxon>
        <taxon>Endopterygota</taxon>
        <taxon>Coleoptera</taxon>
        <taxon>Polyphaga</taxon>
        <taxon>Elateriformia</taxon>
        <taxon>Elateroidea</taxon>
        <taxon>Elateridae</taxon>
        <taxon>Agrypninae</taxon>
        <taxon>Pyrophorini</taxon>
        <taxon>Ignelater</taxon>
    </lineage>
</organism>
<dbReference type="OrthoDB" id="6746693at2759"/>
<proteinExistence type="predicted"/>
<feature type="transmembrane region" description="Helical" evidence="1">
    <location>
        <begin position="64"/>
        <end position="87"/>
    </location>
</feature>